<dbReference type="PANTHER" id="PTHR32552:SF81">
    <property type="entry name" value="TONB-DEPENDENT OUTER MEMBRANE RECEPTOR"/>
    <property type="match status" value="1"/>
</dbReference>
<dbReference type="InterPro" id="IPR012910">
    <property type="entry name" value="Plug_dom"/>
</dbReference>
<dbReference type="AlphaFoldDB" id="A0A249MYF6"/>
<keyword evidence="13" id="KW-0732">Signal</keyword>
<evidence type="ECO:0000256" key="13">
    <source>
        <dbReference type="SAM" id="SignalP"/>
    </source>
</evidence>
<dbReference type="RefSeq" id="WP_095687301.1">
    <property type="nucleotide sequence ID" value="NZ_CP022746.1"/>
</dbReference>
<dbReference type="KEGG" id="shyd:CJD35_17945"/>
<reference evidence="16 17" key="1">
    <citation type="submission" date="2017-08" db="EMBL/GenBank/DDBJ databases">
        <title>Whole Genome Sequence of Sphingobium hydrophobicum C1: Insights into Adaption to the Electronic-waste Contaminated Sediment.</title>
        <authorList>
            <person name="Song D."/>
            <person name="Chen X."/>
            <person name="Xu M."/>
        </authorList>
    </citation>
    <scope>NUCLEOTIDE SEQUENCE [LARGE SCALE GENOMIC DNA]</scope>
    <source>
        <strain evidence="16 17">C1</strain>
    </source>
</reference>
<dbReference type="PANTHER" id="PTHR32552">
    <property type="entry name" value="FERRICHROME IRON RECEPTOR-RELATED"/>
    <property type="match status" value="1"/>
</dbReference>
<evidence type="ECO:0000256" key="12">
    <source>
        <dbReference type="RuleBase" id="RU003357"/>
    </source>
</evidence>
<sequence length="726" mass="79018">MRTSHLSLLISTSLAAAFAVPASAQDQSAANAVVSDPNEIIVTAQKRAQSVQDVPISITAVAGSSLGTLQMRSGTEIARQTPNLSVSVLGNEDQPKFSVRGIAQSAFDLNASSPTGIFYDEVFVRASFLGGAQLFDMDRVEVLRGPQGTLFGKETVGGAVSYITRAPQFDNSGFISAELGNYSYVGLQGAANTQLVEDRLALRVSFNTSDSDGFVKNLLPGGRDKSNFNKVAIRTALKYKDDAGFDATLRYSFTRSAPEAVGTNVTGYLPGNTNAFGFDPHRDPNTGELLGPREGYYDRDGRIRVRGDGVSLTLNKDLGNVALTSISSYLKGYFLNEVDGDGSAANLLALDFEARTKEYSQDLRLATQFDGPFNLIAGLYYFRDTLDNLFHVSQFDGGFDARQTYRQTRTSYAAYMDGSFNFSPTFSLYGGVRVTHDKAKMRNFQSVVNIPGLGIPTTNVDYTETQPSGRLGLRYKASSDFMAFVQYARGYRSGGFNGGAVVFPGDLTTAKPEFLDAYEAGIKSRLFDRRVTLNLSAFHYQFKDQQFIDSISVINQALVNAGKSRINGIEAEITASITPQLRLSTGLGLLDAKYTSLILNGTDLAGNRMIEAPKFSMSAAADYRIPLSASAELTLHGDMVHKSSQFFTAYNDKVFPFSLGRTPGFEEYNARIGVSFDDGQYEVGLWGKNLTGNDTLVGVGIETNTFLRFGTVPYPRRYGIDFQAKF</sequence>
<evidence type="ECO:0000256" key="8">
    <source>
        <dbReference type="ARBA" id="ARBA00023077"/>
    </source>
</evidence>
<keyword evidence="2 11" id="KW-0813">Transport</keyword>
<comment type="subcellular location">
    <subcellularLocation>
        <location evidence="1 11">Cell outer membrane</location>
        <topology evidence="1 11">Multi-pass membrane protein</topology>
    </subcellularLocation>
</comment>
<keyword evidence="5 11" id="KW-0812">Transmembrane</keyword>
<keyword evidence="4" id="KW-0410">Iron transport</keyword>
<evidence type="ECO:0000256" key="9">
    <source>
        <dbReference type="ARBA" id="ARBA00023136"/>
    </source>
</evidence>
<protein>
    <recommendedName>
        <fullName evidence="18">Iron complex outermembrane recepter protein</fullName>
    </recommendedName>
</protein>
<evidence type="ECO:0000256" key="5">
    <source>
        <dbReference type="ARBA" id="ARBA00022692"/>
    </source>
</evidence>
<dbReference type="Gene3D" id="2.40.170.20">
    <property type="entry name" value="TonB-dependent receptor, beta-barrel domain"/>
    <property type="match status" value="1"/>
</dbReference>
<keyword evidence="3 11" id="KW-1134">Transmembrane beta strand</keyword>
<feature type="signal peptide" evidence="13">
    <location>
        <begin position="1"/>
        <end position="24"/>
    </location>
</feature>
<dbReference type="GO" id="GO:0006826">
    <property type="term" value="P:iron ion transport"/>
    <property type="evidence" value="ECO:0007669"/>
    <property type="project" value="UniProtKB-KW"/>
</dbReference>
<evidence type="ECO:0000256" key="10">
    <source>
        <dbReference type="ARBA" id="ARBA00023237"/>
    </source>
</evidence>
<proteinExistence type="inferred from homology"/>
<evidence type="ECO:0000256" key="1">
    <source>
        <dbReference type="ARBA" id="ARBA00004571"/>
    </source>
</evidence>
<evidence type="ECO:0000313" key="17">
    <source>
        <dbReference type="Proteomes" id="UP000217141"/>
    </source>
</evidence>
<keyword evidence="9 11" id="KW-0472">Membrane</keyword>
<dbReference type="InterPro" id="IPR000531">
    <property type="entry name" value="Beta-barrel_TonB"/>
</dbReference>
<dbReference type="InterPro" id="IPR039426">
    <property type="entry name" value="TonB-dep_rcpt-like"/>
</dbReference>
<evidence type="ECO:0000259" key="14">
    <source>
        <dbReference type="Pfam" id="PF00593"/>
    </source>
</evidence>
<feature type="domain" description="TonB-dependent receptor plug" evidence="15">
    <location>
        <begin position="51"/>
        <end position="159"/>
    </location>
</feature>
<comment type="similarity">
    <text evidence="11 12">Belongs to the TonB-dependent receptor family.</text>
</comment>
<dbReference type="Pfam" id="PF00593">
    <property type="entry name" value="TonB_dep_Rec_b-barrel"/>
    <property type="match status" value="1"/>
</dbReference>
<evidence type="ECO:0008006" key="18">
    <source>
        <dbReference type="Google" id="ProtNLM"/>
    </source>
</evidence>
<evidence type="ECO:0000256" key="6">
    <source>
        <dbReference type="ARBA" id="ARBA00023004"/>
    </source>
</evidence>
<keyword evidence="7" id="KW-0406">Ion transport</keyword>
<gene>
    <name evidence="16" type="ORF">CJD35_17945</name>
</gene>
<keyword evidence="8 12" id="KW-0798">TonB box</keyword>
<dbReference type="PROSITE" id="PS52016">
    <property type="entry name" value="TONB_DEPENDENT_REC_3"/>
    <property type="match status" value="1"/>
</dbReference>
<evidence type="ECO:0000256" key="11">
    <source>
        <dbReference type="PROSITE-ProRule" id="PRU01360"/>
    </source>
</evidence>
<dbReference type="Proteomes" id="UP000217141">
    <property type="component" value="Chromosome II"/>
</dbReference>
<name>A0A249MYF6_SPHXE</name>
<feature type="domain" description="TonB-dependent receptor-like beta-barrel" evidence="14">
    <location>
        <begin position="262"/>
        <end position="690"/>
    </location>
</feature>
<evidence type="ECO:0000256" key="2">
    <source>
        <dbReference type="ARBA" id="ARBA00022448"/>
    </source>
</evidence>
<keyword evidence="6" id="KW-0408">Iron</keyword>
<evidence type="ECO:0000256" key="7">
    <source>
        <dbReference type="ARBA" id="ARBA00023065"/>
    </source>
</evidence>
<dbReference type="EMBL" id="CP022746">
    <property type="protein sequence ID" value="ASY46346.1"/>
    <property type="molecule type" value="Genomic_DNA"/>
</dbReference>
<evidence type="ECO:0000256" key="3">
    <source>
        <dbReference type="ARBA" id="ARBA00022452"/>
    </source>
</evidence>
<accession>A0A249MYF6</accession>
<dbReference type="InterPro" id="IPR036942">
    <property type="entry name" value="Beta-barrel_TonB_sf"/>
</dbReference>
<keyword evidence="10 11" id="KW-0998">Cell outer membrane</keyword>
<evidence type="ECO:0000256" key="4">
    <source>
        <dbReference type="ARBA" id="ARBA00022496"/>
    </source>
</evidence>
<evidence type="ECO:0000313" key="16">
    <source>
        <dbReference type="EMBL" id="ASY46346.1"/>
    </source>
</evidence>
<feature type="chain" id="PRO_5012535306" description="Iron complex outermembrane recepter protein" evidence="13">
    <location>
        <begin position="25"/>
        <end position="726"/>
    </location>
</feature>
<dbReference type="Pfam" id="PF07715">
    <property type="entry name" value="Plug"/>
    <property type="match status" value="1"/>
</dbReference>
<organism evidence="16 17">
    <name type="scientific">Sphingobium xenophagum</name>
    <dbReference type="NCBI Taxonomy" id="121428"/>
    <lineage>
        <taxon>Bacteria</taxon>
        <taxon>Pseudomonadati</taxon>
        <taxon>Pseudomonadota</taxon>
        <taxon>Alphaproteobacteria</taxon>
        <taxon>Sphingomonadales</taxon>
        <taxon>Sphingomonadaceae</taxon>
        <taxon>Sphingobium</taxon>
    </lineage>
</organism>
<dbReference type="GO" id="GO:0009279">
    <property type="term" value="C:cell outer membrane"/>
    <property type="evidence" value="ECO:0007669"/>
    <property type="project" value="UniProtKB-SubCell"/>
</dbReference>
<evidence type="ECO:0000259" key="15">
    <source>
        <dbReference type="Pfam" id="PF07715"/>
    </source>
</evidence>
<dbReference type="SUPFAM" id="SSF56935">
    <property type="entry name" value="Porins"/>
    <property type="match status" value="1"/>
</dbReference>